<dbReference type="InterPro" id="IPR020845">
    <property type="entry name" value="AMP-binding_CS"/>
</dbReference>
<feature type="domain" description="Carrier" evidence="5">
    <location>
        <begin position="1016"/>
        <end position="1090"/>
    </location>
</feature>
<dbReference type="Proteomes" id="UP000324927">
    <property type="component" value="Unassembled WGS sequence"/>
</dbReference>
<feature type="domain" description="Carrier" evidence="5">
    <location>
        <begin position="2096"/>
        <end position="2171"/>
    </location>
</feature>
<dbReference type="Gene3D" id="3.40.50.980">
    <property type="match status" value="4"/>
</dbReference>
<dbReference type="CDD" id="cd19531">
    <property type="entry name" value="LCL_NRPS-like"/>
    <property type="match status" value="2"/>
</dbReference>
<evidence type="ECO:0000313" key="6">
    <source>
        <dbReference type="EMBL" id="KAA0592810.1"/>
    </source>
</evidence>
<comment type="similarity">
    <text evidence="2">Belongs to the ATP-dependent AMP-binding enzyme family.</text>
</comment>
<keyword evidence="4" id="KW-0597">Phosphoprotein</keyword>
<dbReference type="FunFam" id="1.10.1200.10:FF:000005">
    <property type="entry name" value="Nonribosomal peptide synthetase 1"/>
    <property type="match status" value="1"/>
</dbReference>
<dbReference type="FunFam" id="1.10.1200.10:FF:000016">
    <property type="entry name" value="Non-ribosomal peptide synthase"/>
    <property type="match status" value="1"/>
</dbReference>
<organism evidence="6 7">
    <name type="scientific">Azospirillum lipoferum</name>
    <dbReference type="NCBI Taxonomy" id="193"/>
    <lineage>
        <taxon>Bacteria</taxon>
        <taxon>Pseudomonadati</taxon>
        <taxon>Pseudomonadota</taxon>
        <taxon>Alphaproteobacteria</taxon>
        <taxon>Rhodospirillales</taxon>
        <taxon>Azospirillaceae</taxon>
        <taxon>Azospirillum</taxon>
    </lineage>
</organism>
<dbReference type="InterPro" id="IPR023213">
    <property type="entry name" value="CAT-like_dom_sf"/>
</dbReference>
<evidence type="ECO:0000256" key="1">
    <source>
        <dbReference type="ARBA" id="ARBA00001957"/>
    </source>
</evidence>
<dbReference type="EMBL" id="VTTN01000014">
    <property type="protein sequence ID" value="KAA0592810.1"/>
    <property type="molecule type" value="Genomic_DNA"/>
</dbReference>
<name>A0A5A9GEK3_AZOLI</name>
<dbReference type="Pfam" id="PF00550">
    <property type="entry name" value="PP-binding"/>
    <property type="match status" value="2"/>
</dbReference>
<dbReference type="InterPro" id="IPR036736">
    <property type="entry name" value="ACP-like_sf"/>
</dbReference>
<dbReference type="Gene3D" id="3.30.559.10">
    <property type="entry name" value="Chloramphenicol acetyltransferase-like domain"/>
    <property type="match status" value="2"/>
</dbReference>
<dbReference type="InterPro" id="IPR029058">
    <property type="entry name" value="AB_hydrolase_fold"/>
</dbReference>
<dbReference type="InterPro" id="IPR006162">
    <property type="entry name" value="Ppantetheine_attach_site"/>
</dbReference>
<dbReference type="GO" id="GO:0031177">
    <property type="term" value="F:phosphopantetheine binding"/>
    <property type="evidence" value="ECO:0007669"/>
    <property type="project" value="InterPro"/>
</dbReference>
<dbReference type="Gene3D" id="1.10.1200.10">
    <property type="entry name" value="ACP-like"/>
    <property type="match status" value="1"/>
</dbReference>
<dbReference type="GO" id="GO:0009239">
    <property type="term" value="P:enterobactin biosynthetic process"/>
    <property type="evidence" value="ECO:0007669"/>
    <property type="project" value="TreeGrafter"/>
</dbReference>
<dbReference type="InterPro" id="IPR010071">
    <property type="entry name" value="AA_adenyl_dom"/>
</dbReference>
<evidence type="ECO:0000256" key="4">
    <source>
        <dbReference type="ARBA" id="ARBA00022553"/>
    </source>
</evidence>
<dbReference type="PROSITE" id="PS50075">
    <property type="entry name" value="CARRIER"/>
    <property type="match status" value="2"/>
</dbReference>
<comment type="caution">
    <text evidence="6">The sequence shown here is derived from an EMBL/GenBank/DDBJ whole genome shotgun (WGS) entry which is preliminary data.</text>
</comment>
<dbReference type="GO" id="GO:0005829">
    <property type="term" value="C:cytosol"/>
    <property type="evidence" value="ECO:0007669"/>
    <property type="project" value="TreeGrafter"/>
</dbReference>
<evidence type="ECO:0000256" key="3">
    <source>
        <dbReference type="ARBA" id="ARBA00022450"/>
    </source>
</evidence>
<dbReference type="NCBIfam" id="NF003417">
    <property type="entry name" value="PRK04813.1"/>
    <property type="match status" value="2"/>
</dbReference>
<dbReference type="GO" id="GO:0072330">
    <property type="term" value="P:monocarboxylic acid biosynthetic process"/>
    <property type="evidence" value="ECO:0007669"/>
    <property type="project" value="UniProtKB-ARBA"/>
</dbReference>
<keyword evidence="3" id="KW-0596">Phosphopantetheine</keyword>
<dbReference type="FunFam" id="3.30.559.10:FF:000012">
    <property type="entry name" value="Non-ribosomal peptide synthetase"/>
    <property type="match status" value="2"/>
</dbReference>
<dbReference type="NCBIfam" id="TIGR01733">
    <property type="entry name" value="AA-adenyl-dom"/>
    <property type="match status" value="2"/>
</dbReference>
<dbReference type="FunFam" id="3.40.50.12780:FF:000012">
    <property type="entry name" value="Non-ribosomal peptide synthetase"/>
    <property type="match status" value="1"/>
</dbReference>
<dbReference type="Gene3D" id="3.40.50.1820">
    <property type="entry name" value="alpha/beta hydrolase"/>
    <property type="match status" value="1"/>
</dbReference>
<evidence type="ECO:0000259" key="5">
    <source>
        <dbReference type="PROSITE" id="PS50075"/>
    </source>
</evidence>
<dbReference type="InterPro" id="IPR020806">
    <property type="entry name" value="PKS_PP-bd"/>
</dbReference>
<dbReference type="Gene3D" id="2.30.38.10">
    <property type="entry name" value="Luciferase, Domain 3"/>
    <property type="match status" value="2"/>
</dbReference>
<dbReference type="CDD" id="cd17646">
    <property type="entry name" value="A_NRPS_AB3403-like"/>
    <property type="match status" value="1"/>
</dbReference>
<dbReference type="InterPro" id="IPR001242">
    <property type="entry name" value="Condensation_dom"/>
</dbReference>
<dbReference type="InterPro" id="IPR045851">
    <property type="entry name" value="AMP-bd_C_sf"/>
</dbReference>
<dbReference type="PROSITE" id="PS00455">
    <property type="entry name" value="AMP_BINDING"/>
    <property type="match status" value="2"/>
</dbReference>
<dbReference type="RefSeq" id="WP_149234177.1">
    <property type="nucleotide sequence ID" value="NZ_JALJXJ010000017.1"/>
</dbReference>
<dbReference type="FunFam" id="3.40.50.980:FF:000002">
    <property type="entry name" value="Enterobactin synthetase component F"/>
    <property type="match status" value="1"/>
</dbReference>
<dbReference type="SUPFAM" id="SSF47336">
    <property type="entry name" value="ACP-like"/>
    <property type="match status" value="2"/>
</dbReference>
<evidence type="ECO:0000313" key="7">
    <source>
        <dbReference type="Proteomes" id="UP000324927"/>
    </source>
</evidence>
<dbReference type="FunFam" id="3.30.300.30:FF:000010">
    <property type="entry name" value="Enterobactin synthetase component F"/>
    <property type="match status" value="1"/>
</dbReference>
<accession>A0A5A9GEK3</accession>
<dbReference type="Pfam" id="PF13193">
    <property type="entry name" value="AMP-binding_C"/>
    <property type="match status" value="1"/>
</dbReference>
<dbReference type="InterPro" id="IPR009081">
    <property type="entry name" value="PP-bd_ACP"/>
</dbReference>
<sequence>MTSSPSTSALPTSPVLSLDGLSRSQRRALAAMLAAKGIDVHTRFPIPRADRSEPLPLSFAQQRLWFLWRMDPGGAAYNVPGAIRVTGPLDPALLEAAFIHLTERHEALRTCFAERDGQPVQVIHPHLAPVPVRIDLSDLAPAERGARARDLAREEALAPFDLGTGPLLRLTLIRLADDDHLLLVTLHHIVADGWSVERFLAEFARSYDALRAGRQPDLPALPIQYADYAQWQRDWLEAGERDRQLAYWRDRLGTDHPVLSLPLDRPRPAVLGAHGGTVSFRLGAQRSRALKGLAQARGVTPFVLLLAAFKLLLMKHSGETDLRVGVPFANRNRVETEGVVGFFVNTLVLRSRLDSRESFGTLLARLRETALEAQAHQDLPFEQLVEALQPERSLSHNPLFQVKFNYGFDTSTLPAPEGLRFAPEPTEFLGAHFDLALDIADARDELHGSMTYARDLFDAPSVEGLVADYSSLLDAVLSQPDAPLWRLSPQGFASPAEAGDWCDPAPGVLDLWQARVAAEPEAVAVCDSGRTLAVRALDALASRLANELRETGVRPGDRVLLCFERSCGLVAALLGVMKAGATYVPLDPSQPAERLRRLALSSGARCVVAAEPTLAAAGATGLPCLDLDSPEIAARSDRFDGLNPAGALPAYVIYTSGSTGEPKGVLVSHGALGSYLRGVLERLAVPKGSAMAMVSTVAADLGHTVLFGALCHGGALHLADDATARDPDRFAAWMAECGARVLKIVPSHLRGLLHAGRAADVLPRDLLVLGGEACDGGLVERVRGLRPGLRVLNHYGPTETTVGVLTHEVPAAIPPLVPLGRPLANVRACVLDADLEPVPAGAVGELYVGGDSLADGYLGQPGLTAARFVPDPQPHRPGDRLYRTGDRVRLRRDGLLEFVGRLDDQVKIRGHRVELGEVSRVLKGLPGLADVLVVAGTALHGTAAYAPAAGQLIAYCVPSAGLPDAATLREAAAALLPDHMVPAHWVMLDRLPLTANGKPDRKALPAPIIAEEAPRTAMTETERRLAAIWAEVLKRETVDVGASFFAMGGDSILSLQLIARARKQGLKFTPKQLFEAQSIRVLAALLDARSQAGAPAPTRVPEAAPAVGTAGVPDATAEAAIPTVPRGDSLALSSTQRRLWFLWRLDSASTAYTISTALRLRGRLDTESLRRAFALVSARHESLRTRFVDRGGEPRQVIDAEPGFDWTVEALEDVALLEDRLRAEAARPFDLERGPLLRLRLFRLPGGDEHALSLAMHHIVSDGWSMNILVDEVARTYASLSAGQPAALPPLPLHYADYAAWQERWMEGDDARRQLDHWRGRLGGEQPALDLPADRPRPPMQSHRGAAVEFRLEAPLVAGLSAVGREQGASLFMVLLAAFAALLHRHSGQTDLRIGVPTANRGRVELENLIGFFANTQVLRIEPDGRIPFDRFLAGVRDEVLAAQANQDLPFDALVEALQPARSLDRNPLFQVMASHSRPRSDALRRLPGLEIAEHPRQHHAAQFDLSLHSEEQADGSLCATLIYATDLFDAATVQRFGSHLERILRGVAEAPAVTLGYLPILDAADWPAVEPTLRAPAGPLVPDVITEQAALHGARPALSFGGRTLSYAELEAQANRLAHRLRGLGVGPEVTVGVAAERSLELVVGLLAVMKAGGAYLPLDPELPPARLKAMATDGGIALLLTQSHLADRLNGDALPEAVRLLLLDAEDTGGLPDNPPASGLRAENLAYLIYTSGSTGTPKGAGNSHGALLNRLAWMQKAYRLAPGDRVLQKTPFGFDVSVWEFFWPLMVGAHLVVAAPGEHRDAARLVALIRERSIDTLHFVPSMLQAFLEEPGVERCTSLRRVVCSGEALPVALQDRLFSRLPGVGLYNLYGPTEAAIDVSHWTCRAGEAGAGGGVPIGVAIDNLRLHVLDESLNPLPAGAVGELYIAGAGLARGYHRRAGLTAERFVADPFASDGGRMYRTGDLARRRGDGVIEYVGRIDHQVKIRGLRIELGEIEAVLRGHPAVRDAVVVAREGAGGKRLVGYVAADANGAGADRTAELPRLLREHLAGGLPDYMVPAHIVVLERLPLTPNGKLDRKALPEPAPDAGTEHIAPASATERVLAEIWSAVLGVGRVGAADNFFVLGGHSLLATRMAAQIRDRFALELPLRALFEAPTLAELAARIDREQADGGGDDIGRMDALLADLETDLEAMSPEAAQ</sequence>
<dbReference type="OrthoDB" id="9770470at2"/>
<dbReference type="PANTHER" id="PTHR45527:SF1">
    <property type="entry name" value="FATTY ACID SYNTHASE"/>
    <property type="match status" value="1"/>
</dbReference>
<dbReference type="FunFam" id="3.40.50.980:FF:000001">
    <property type="entry name" value="Non-ribosomal peptide synthetase"/>
    <property type="match status" value="1"/>
</dbReference>
<dbReference type="GO" id="GO:0047527">
    <property type="term" value="F:2,3-dihydroxybenzoate-serine ligase activity"/>
    <property type="evidence" value="ECO:0007669"/>
    <property type="project" value="TreeGrafter"/>
</dbReference>
<comment type="cofactor">
    <cofactor evidence="1">
        <name>pantetheine 4'-phosphate</name>
        <dbReference type="ChEBI" id="CHEBI:47942"/>
    </cofactor>
</comment>
<dbReference type="SMART" id="SM00823">
    <property type="entry name" value="PKS_PP"/>
    <property type="match status" value="2"/>
</dbReference>
<dbReference type="GO" id="GO:0043041">
    <property type="term" value="P:amino acid activation for nonribosomal peptide biosynthetic process"/>
    <property type="evidence" value="ECO:0007669"/>
    <property type="project" value="TreeGrafter"/>
</dbReference>
<dbReference type="GO" id="GO:0009366">
    <property type="term" value="C:enterobactin synthetase complex"/>
    <property type="evidence" value="ECO:0007669"/>
    <property type="project" value="TreeGrafter"/>
</dbReference>
<dbReference type="FunFam" id="2.30.38.10:FF:000001">
    <property type="entry name" value="Non-ribosomal peptide synthetase PvdI"/>
    <property type="match status" value="1"/>
</dbReference>
<reference evidence="6 7" key="1">
    <citation type="submission" date="2019-08" db="EMBL/GenBank/DDBJ databases">
        <authorList>
            <person name="Grouzdev D."/>
            <person name="Tikhonova E."/>
            <person name="Kravchenko I."/>
        </authorList>
    </citation>
    <scope>NUCLEOTIDE SEQUENCE [LARGE SCALE GENOMIC DNA]</scope>
    <source>
        <strain evidence="6 7">59b</strain>
    </source>
</reference>
<dbReference type="InterPro" id="IPR000873">
    <property type="entry name" value="AMP-dep_synth/lig_dom"/>
</dbReference>
<dbReference type="PROSITE" id="PS00012">
    <property type="entry name" value="PHOSPHOPANTETHEINE"/>
    <property type="match status" value="1"/>
</dbReference>
<dbReference type="SUPFAM" id="SSF56801">
    <property type="entry name" value="Acetyl-CoA synthetase-like"/>
    <property type="match status" value="2"/>
</dbReference>
<dbReference type="PANTHER" id="PTHR45527">
    <property type="entry name" value="NONRIBOSOMAL PEPTIDE SYNTHETASE"/>
    <property type="match status" value="1"/>
</dbReference>
<evidence type="ECO:0000256" key="2">
    <source>
        <dbReference type="ARBA" id="ARBA00006432"/>
    </source>
</evidence>
<dbReference type="Gene3D" id="3.30.559.30">
    <property type="entry name" value="Nonribosomal peptide synthetase, condensation domain"/>
    <property type="match status" value="2"/>
</dbReference>
<keyword evidence="7" id="KW-1185">Reference proteome</keyword>
<dbReference type="Gene3D" id="3.30.300.30">
    <property type="match status" value="2"/>
</dbReference>
<dbReference type="Pfam" id="PF00668">
    <property type="entry name" value="Condensation"/>
    <property type="match status" value="2"/>
</dbReference>
<protein>
    <submittedName>
        <fullName evidence="6">Amino acid adenylation domain-containing protein</fullName>
    </submittedName>
</protein>
<gene>
    <name evidence="6" type="ORF">FZ942_27125</name>
</gene>
<dbReference type="CDD" id="cd05930">
    <property type="entry name" value="A_NRPS"/>
    <property type="match status" value="1"/>
</dbReference>
<dbReference type="SUPFAM" id="SSF52777">
    <property type="entry name" value="CoA-dependent acyltransferases"/>
    <property type="match status" value="4"/>
</dbReference>
<proteinExistence type="inferred from homology"/>
<dbReference type="Pfam" id="PF00501">
    <property type="entry name" value="AMP-binding"/>
    <property type="match status" value="2"/>
</dbReference>
<dbReference type="InterPro" id="IPR025110">
    <property type="entry name" value="AMP-bd_C"/>
</dbReference>